<sequence length="78" mass="8725">MNINYLEIHENRTQEIFLSEKNAIIMTKCCVSLIGEHFSGNLPLACNHCRKFVMPATKNGAYASPTTCLVSRHTGLLE</sequence>
<dbReference type="EMBL" id="BPLR01018090">
    <property type="protein sequence ID" value="GIY96806.1"/>
    <property type="molecule type" value="Genomic_DNA"/>
</dbReference>
<keyword evidence="2" id="KW-1185">Reference proteome</keyword>
<gene>
    <name evidence="1" type="ORF">CEXT_787151</name>
</gene>
<name>A0AAV4XP58_CAEEX</name>
<reference evidence="1 2" key="1">
    <citation type="submission" date="2021-06" db="EMBL/GenBank/DDBJ databases">
        <title>Caerostris extrusa draft genome.</title>
        <authorList>
            <person name="Kono N."/>
            <person name="Arakawa K."/>
        </authorList>
    </citation>
    <scope>NUCLEOTIDE SEQUENCE [LARGE SCALE GENOMIC DNA]</scope>
</reference>
<accession>A0AAV4XP58</accession>
<proteinExistence type="predicted"/>
<evidence type="ECO:0000313" key="1">
    <source>
        <dbReference type="EMBL" id="GIY96806.1"/>
    </source>
</evidence>
<dbReference type="Proteomes" id="UP001054945">
    <property type="component" value="Unassembled WGS sequence"/>
</dbReference>
<dbReference type="AlphaFoldDB" id="A0AAV4XP58"/>
<evidence type="ECO:0000313" key="2">
    <source>
        <dbReference type="Proteomes" id="UP001054945"/>
    </source>
</evidence>
<organism evidence="1 2">
    <name type="scientific">Caerostris extrusa</name>
    <name type="common">Bark spider</name>
    <name type="synonym">Caerostris bankana</name>
    <dbReference type="NCBI Taxonomy" id="172846"/>
    <lineage>
        <taxon>Eukaryota</taxon>
        <taxon>Metazoa</taxon>
        <taxon>Ecdysozoa</taxon>
        <taxon>Arthropoda</taxon>
        <taxon>Chelicerata</taxon>
        <taxon>Arachnida</taxon>
        <taxon>Araneae</taxon>
        <taxon>Araneomorphae</taxon>
        <taxon>Entelegynae</taxon>
        <taxon>Araneoidea</taxon>
        <taxon>Araneidae</taxon>
        <taxon>Caerostris</taxon>
    </lineage>
</organism>
<protein>
    <submittedName>
        <fullName evidence="1">Uncharacterized protein</fullName>
    </submittedName>
</protein>
<comment type="caution">
    <text evidence="1">The sequence shown here is derived from an EMBL/GenBank/DDBJ whole genome shotgun (WGS) entry which is preliminary data.</text>
</comment>